<sequence length="368" mass="41594">MMLFMKKPNKILMTADTIGGVWTYAIDLADCLSKKGIRVHLATMGAFADEDQVEQAKKIKNLKLYQSNYKLEWMDNPWHDVDAAGHWLLELQENIKPNLIHLNNYCHGHLPWKAPVLMVCHSCVLSWWQAVKNEDAPPYFQEYQQRVQAGLQAADLVIAPTQAMLNSICHIYGDLSLKKTIPNGSSIQHQDPKKEDFIFCMGRIWDEAKNISLLNKITHLVKWPILTAGDQQLENKASTSFTGLESLGRLSSALAIKTLEKAAIYVLPAKYEPFGLSVLEAAQASCVLVLGDIPSLKENWQDAAFFVDTDDALALAMLLNMLIEDPELREIYSKKAYERAQEFKSSQTAHHYQMAYHQLLNETTSTSI</sequence>
<accession>A0A5C0VFM5</accession>
<name>A0A5C0VFM5_9SPHI</name>
<gene>
    <name evidence="4" type="ORF">FYC62_06335</name>
</gene>
<dbReference type="GO" id="GO:0016757">
    <property type="term" value="F:glycosyltransferase activity"/>
    <property type="evidence" value="ECO:0007669"/>
    <property type="project" value="InterPro"/>
</dbReference>
<evidence type="ECO:0000259" key="2">
    <source>
        <dbReference type="Pfam" id="PF00534"/>
    </source>
</evidence>
<feature type="domain" description="Glycosyl transferase family 1" evidence="2">
    <location>
        <begin position="188"/>
        <end position="339"/>
    </location>
</feature>
<dbReference type="KEGG" id="pej:FYC62_06335"/>
<organism evidence="4 5">
    <name type="scientific">Pedobacter aquae</name>
    <dbReference type="NCBI Taxonomy" id="2605747"/>
    <lineage>
        <taxon>Bacteria</taxon>
        <taxon>Pseudomonadati</taxon>
        <taxon>Bacteroidota</taxon>
        <taxon>Sphingobacteriia</taxon>
        <taxon>Sphingobacteriales</taxon>
        <taxon>Sphingobacteriaceae</taxon>
        <taxon>Pedobacter</taxon>
    </lineage>
</organism>
<evidence type="ECO:0000256" key="1">
    <source>
        <dbReference type="ARBA" id="ARBA00022679"/>
    </source>
</evidence>
<proteinExistence type="predicted"/>
<protein>
    <submittedName>
        <fullName evidence="4">Glycosyltransferase family 4 protein</fullName>
    </submittedName>
</protein>
<dbReference type="AlphaFoldDB" id="A0A5C0VFM5"/>
<dbReference type="PANTHER" id="PTHR46401:SF2">
    <property type="entry name" value="GLYCOSYLTRANSFERASE WBBK-RELATED"/>
    <property type="match status" value="1"/>
</dbReference>
<evidence type="ECO:0000313" key="5">
    <source>
        <dbReference type="Proteomes" id="UP000323653"/>
    </source>
</evidence>
<dbReference type="Proteomes" id="UP000323653">
    <property type="component" value="Chromosome"/>
</dbReference>
<reference evidence="4 5" key="1">
    <citation type="submission" date="2019-08" db="EMBL/GenBank/DDBJ databases">
        <title>Pedobacter sp. nov., isolated from Han river, South Korea.</title>
        <authorList>
            <person name="Lee D.-H."/>
            <person name="Kim Y.-S."/>
            <person name="Hwang E.-M."/>
            <person name="Le Tran T.C."/>
            <person name="Cha C.-J."/>
        </authorList>
    </citation>
    <scope>NUCLEOTIDE SEQUENCE [LARGE SCALE GENOMIC DNA]</scope>
    <source>
        <strain evidence="4 5">CJ43</strain>
    </source>
</reference>
<dbReference type="PANTHER" id="PTHR46401">
    <property type="entry name" value="GLYCOSYLTRANSFERASE WBBK-RELATED"/>
    <property type="match status" value="1"/>
</dbReference>
<feature type="domain" description="Glycosyltransferase subfamily 4-like N-terminal" evidence="3">
    <location>
        <begin position="18"/>
        <end position="184"/>
    </location>
</feature>
<dbReference type="Pfam" id="PF00534">
    <property type="entry name" value="Glycos_transf_1"/>
    <property type="match status" value="1"/>
</dbReference>
<dbReference type="GO" id="GO:0009103">
    <property type="term" value="P:lipopolysaccharide biosynthetic process"/>
    <property type="evidence" value="ECO:0007669"/>
    <property type="project" value="TreeGrafter"/>
</dbReference>
<keyword evidence="1 4" id="KW-0808">Transferase</keyword>
<dbReference type="InterPro" id="IPR001296">
    <property type="entry name" value="Glyco_trans_1"/>
</dbReference>
<dbReference type="EMBL" id="CP043329">
    <property type="protein sequence ID" value="QEK51326.1"/>
    <property type="molecule type" value="Genomic_DNA"/>
</dbReference>
<dbReference type="Pfam" id="PF13439">
    <property type="entry name" value="Glyco_transf_4"/>
    <property type="match status" value="1"/>
</dbReference>
<keyword evidence="5" id="KW-1185">Reference proteome</keyword>
<evidence type="ECO:0000313" key="4">
    <source>
        <dbReference type="EMBL" id="QEK51326.1"/>
    </source>
</evidence>
<dbReference type="Gene3D" id="3.40.50.2000">
    <property type="entry name" value="Glycogen Phosphorylase B"/>
    <property type="match status" value="2"/>
</dbReference>
<dbReference type="SUPFAM" id="SSF53756">
    <property type="entry name" value="UDP-Glycosyltransferase/glycogen phosphorylase"/>
    <property type="match status" value="1"/>
</dbReference>
<evidence type="ECO:0000259" key="3">
    <source>
        <dbReference type="Pfam" id="PF13439"/>
    </source>
</evidence>
<dbReference type="InterPro" id="IPR028098">
    <property type="entry name" value="Glyco_trans_4-like_N"/>
</dbReference>
<dbReference type="CDD" id="cd03801">
    <property type="entry name" value="GT4_PimA-like"/>
    <property type="match status" value="1"/>
</dbReference>